<dbReference type="RefSeq" id="WP_211632528.1">
    <property type="nucleotide sequence ID" value="NZ_CP073100.1"/>
</dbReference>
<evidence type="ECO:0000313" key="2">
    <source>
        <dbReference type="EMBL" id="QUE52044.1"/>
    </source>
</evidence>
<feature type="region of interest" description="Disordered" evidence="1">
    <location>
        <begin position="1"/>
        <end position="20"/>
    </location>
</feature>
<gene>
    <name evidence="2" type="ORF">KBB96_03940</name>
</gene>
<dbReference type="Pfam" id="PF07617">
    <property type="entry name" value="DUF1579"/>
    <property type="match status" value="1"/>
</dbReference>
<dbReference type="KEGG" id="lamb:KBB96_03940"/>
<sequence length="174" mass="19558">MSTTQTPEAPATGMPQMPPPVAEHAWLERLAGEWKTAAELQCMPDQPPMKTVGHDSSRMLGGFWLISETKSESPEMPFGAIFTIGYSPEKQKYIATWVDTMTSRLWNYEGEVSDDGKVLTFHTEGSCPMEPGKTMRFRERIELLTPDHKLFTSAIQGDDGEWRTCVTVHAHRAK</sequence>
<reference evidence="2" key="1">
    <citation type="submission" date="2021-04" db="EMBL/GenBank/DDBJ databases">
        <title>Luteolibacter sp. 32A isolated from the skin of an Anderson's salamander (Ambystoma andersonii).</title>
        <authorList>
            <person name="Spergser J."/>
            <person name="Busse H.-J."/>
        </authorList>
    </citation>
    <scope>NUCLEOTIDE SEQUENCE</scope>
    <source>
        <strain evidence="2">32A</strain>
    </source>
</reference>
<dbReference type="EMBL" id="CP073100">
    <property type="protein sequence ID" value="QUE52044.1"/>
    <property type="molecule type" value="Genomic_DNA"/>
</dbReference>
<keyword evidence="3" id="KW-1185">Reference proteome</keyword>
<proteinExistence type="predicted"/>
<dbReference type="AlphaFoldDB" id="A0A975PFI8"/>
<evidence type="ECO:0000256" key="1">
    <source>
        <dbReference type="SAM" id="MobiDB-lite"/>
    </source>
</evidence>
<protein>
    <submittedName>
        <fullName evidence="2">DUF1579 domain-containing protein</fullName>
    </submittedName>
</protein>
<evidence type="ECO:0000313" key="3">
    <source>
        <dbReference type="Proteomes" id="UP000676169"/>
    </source>
</evidence>
<accession>A0A975PFI8</accession>
<organism evidence="2 3">
    <name type="scientific">Luteolibacter ambystomatis</name>
    <dbReference type="NCBI Taxonomy" id="2824561"/>
    <lineage>
        <taxon>Bacteria</taxon>
        <taxon>Pseudomonadati</taxon>
        <taxon>Verrucomicrobiota</taxon>
        <taxon>Verrucomicrobiia</taxon>
        <taxon>Verrucomicrobiales</taxon>
        <taxon>Verrucomicrobiaceae</taxon>
        <taxon>Luteolibacter</taxon>
    </lineage>
</organism>
<name>A0A975PFI8_9BACT</name>
<dbReference type="InterPro" id="IPR011473">
    <property type="entry name" value="DUF1579"/>
</dbReference>
<dbReference type="Proteomes" id="UP000676169">
    <property type="component" value="Chromosome"/>
</dbReference>